<dbReference type="OrthoDB" id="6020543at2759"/>
<feature type="signal peptide" evidence="12">
    <location>
        <begin position="1"/>
        <end position="20"/>
    </location>
</feature>
<dbReference type="InterPro" id="IPR017853">
    <property type="entry name" value="GH"/>
</dbReference>
<evidence type="ECO:0000256" key="3">
    <source>
        <dbReference type="ARBA" id="ARBA00022669"/>
    </source>
</evidence>
<dbReference type="InterPro" id="IPR050542">
    <property type="entry name" value="Glycosyl_Hydrlase18_Chitinase"/>
</dbReference>
<dbReference type="CDD" id="cd02877">
    <property type="entry name" value="GH18_hevamine_XipI_class_III"/>
    <property type="match status" value="1"/>
</dbReference>
<name>A0A642UR78_DIURU</name>
<evidence type="ECO:0000256" key="12">
    <source>
        <dbReference type="SAM" id="SignalP"/>
    </source>
</evidence>
<dbReference type="PROSITE" id="PS51910">
    <property type="entry name" value="GH18_2"/>
    <property type="match status" value="1"/>
</dbReference>
<reference evidence="14 15" key="1">
    <citation type="submission" date="2019-07" db="EMBL/GenBank/DDBJ databases">
        <title>Genome assembly of two rare yeast pathogens: Diutina rugosa and Trichomonascus ciferrii.</title>
        <authorList>
            <person name="Mixao V."/>
            <person name="Saus E."/>
            <person name="Hansen A."/>
            <person name="Lass-Flor C."/>
            <person name="Gabaldon T."/>
        </authorList>
    </citation>
    <scope>NUCLEOTIDE SEQUENCE [LARGE SCALE GENOMIC DNA]</scope>
    <source>
        <strain evidence="14 15">CBS 613</strain>
    </source>
</reference>
<comment type="caution">
    <text evidence="14">The sequence shown here is derived from an EMBL/GenBank/DDBJ whole genome shotgun (WGS) entry which is preliminary data.</text>
</comment>
<dbReference type="PROSITE" id="PS01095">
    <property type="entry name" value="GH18_1"/>
    <property type="match status" value="1"/>
</dbReference>
<evidence type="ECO:0000313" key="15">
    <source>
        <dbReference type="Proteomes" id="UP000449547"/>
    </source>
</evidence>
<keyword evidence="6" id="KW-0119">Carbohydrate metabolism</keyword>
<accession>A0A642UR78</accession>
<dbReference type="RefSeq" id="XP_034013053.1">
    <property type="nucleotide sequence ID" value="XM_034154749.1"/>
</dbReference>
<keyword evidence="4 9" id="KW-0378">Hydrolase</keyword>
<evidence type="ECO:0000256" key="4">
    <source>
        <dbReference type="ARBA" id="ARBA00022801"/>
    </source>
</evidence>
<evidence type="ECO:0000256" key="1">
    <source>
        <dbReference type="ARBA" id="ARBA00000822"/>
    </source>
</evidence>
<feature type="region of interest" description="Disordered" evidence="11">
    <location>
        <begin position="350"/>
        <end position="370"/>
    </location>
</feature>
<dbReference type="GO" id="GO:0008843">
    <property type="term" value="F:endochitinase activity"/>
    <property type="evidence" value="ECO:0007669"/>
    <property type="project" value="UniProtKB-EC"/>
</dbReference>
<keyword evidence="7 9" id="KW-0326">Glycosidase</keyword>
<keyword evidence="3" id="KW-0147">Chitin-binding</keyword>
<dbReference type="EC" id="3.2.1.14" evidence="2"/>
<dbReference type="EMBL" id="SWFT01000065">
    <property type="protein sequence ID" value="KAA8903908.1"/>
    <property type="molecule type" value="Genomic_DNA"/>
</dbReference>
<evidence type="ECO:0000256" key="7">
    <source>
        <dbReference type="ARBA" id="ARBA00023295"/>
    </source>
</evidence>
<evidence type="ECO:0000259" key="13">
    <source>
        <dbReference type="PROSITE" id="PS51910"/>
    </source>
</evidence>
<keyword evidence="5" id="KW-0146">Chitin degradation</keyword>
<dbReference type="PANTHER" id="PTHR45708:SF49">
    <property type="entry name" value="ENDOCHITINASE"/>
    <property type="match status" value="1"/>
</dbReference>
<dbReference type="AlphaFoldDB" id="A0A642UR78"/>
<comment type="catalytic activity">
    <reaction evidence="1">
        <text>Random endo-hydrolysis of N-acetyl-beta-D-glucosaminide (1-&gt;4)-beta-linkages in chitin and chitodextrins.</text>
        <dbReference type="EC" id="3.2.1.14"/>
    </reaction>
</comment>
<dbReference type="Gene3D" id="3.20.20.80">
    <property type="entry name" value="Glycosidases"/>
    <property type="match status" value="1"/>
</dbReference>
<gene>
    <name evidence="14" type="ORF">DIURU_002130</name>
</gene>
<keyword evidence="12" id="KW-0732">Signal</keyword>
<dbReference type="GO" id="GO:0005576">
    <property type="term" value="C:extracellular region"/>
    <property type="evidence" value="ECO:0007669"/>
    <property type="project" value="TreeGrafter"/>
</dbReference>
<feature type="compositionally biased region" description="Polar residues" evidence="11">
    <location>
        <begin position="353"/>
        <end position="370"/>
    </location>
</feature>
<dbReference type="GO" id="GO:0008061">
    <property type="term" value="F:chitin binding"/>
    <property type="evidence" value="ECO:0007669"/>
    <property type="project" value="UniProtKB-KW"/>
</dbReference>
<dbReference type="Proteomes" id="UP000449547">
    <property type="component" value="Unassembled WGS sequence"/>
</dbReference>
<evidence type="ECO:0000256" key="11">
    <source>
        <dbReference type="SAM" id="MobiDB-lite"/>
    </source>
</evidence>
<dbReference type="GeneID" id="54780781"/>
<evidence type="ECO:0000256" key="6">
    <source>
        <dbReference type="ARBA" id="ARBA00023277"/>
    </source>
</evidence>
<proteinExistence type="inferred from homology"/>
<evidence type="ECO:0000256" key="10">
    <source>
        <dbReference type="RuleBase" id="RU004453"/>
    </source>
</evidence>
<feature type="region of interest" description="Disordered" evidence="11">
    <location>
        <begin position="415"/>
        <end position="455"/>
    </location>
</feature>
<evidence type="ECO:0000256" key="5">
    <source>
        <dbReference type="ARBA" id="ARBA00023024"/>
    </source>
</evidence>
<evidence type="ECO:0000313" key="14">
    <source>
        <dbReference type="EMBL" id="KAA8903908.1"/>
    </source>
</evidence>
<feature type="domain" description="GH18" evidence="13">
    <location>
        <begin position="20"/>
        <end position="297"/>
    </location>
</feature>
<dbReference type="InterPro" id="IPR001223">
    <property type="entry name" value="Glyco_hydro18_cat"/>
</dbReference>
<evidence type="ECO:0000256" key="2">
    <source>
        <dbReference type="ARBA" id="ARBA00012729"/>
    </source>
</evidence>
<evidence type="ECO:0000256" key="9">
    <source>
        <dbReference type="RuleBase" id="RU000489"/>
    </source>
</evidence>
<evidence type="ECO:0000256" key="8">
    <source>
        <dbReference type="ARBA" id="ARBA00023326"/>
    </source>
</evidence>
<dbReference type="InterPro" id="IPR001579">
    <property type="entry name" value="Glyco_hydro_18_chit_AS"/>
</dbReference>
<keyword evidence="15" id="KW-1185">Reference proteome</keyword>
<dbReference type="VEuPathDB" id="FungiDB:DIURU_002130"/>
<dbReference type="GO" id="GO:0000272">
    <property type="term" value="P:polysaccharide catabolic process"/>
    <property type="evidence" value="ECO:0007669"/>
    <property type="project" value="UniProtKB-KW"/>
</dbReference>
<comment type="similarity">
    <text evidence="10">Belongs to the glycosyl hydrolase 18 family.</text>
</comment>
<dbReference type="InterPro" id="IPR045321">
    <property type="entry name" value="Cts1-like"/>
</dbReference>
<sequence length="472" mass="50944">MKFNVKNCVALLLAVPSITAQVAVYWGQNSFGGEQSLASYCQTSEVEVVLVSFLNGYPDLSINFGGQCNEKFNSGLLHCSKIGEDIKSCQAQGKKIFMSLGGAVGEYGFQSEVEGEAFAEVLWNKFGGGQDNERPFDDAIIDGFDFDVENKNQVGYVAMAKKLREYFSESSRQYYLSTAPQCVYPDQSVGDLMSQVPLDYAFVQFYNNPCAVEKNFNWKTWSDWAANSPNPNVKLFLGLPGAPSSAGSGYIDSTTICETIDNIRSSPNFGGVMFWDASSSFGNGDMVSVVNNHINGIGQFIPPPQESSASMLSPGEASSSVASILLPSSNEINEHGGSYAFGTPTIMRDDESSATTSTMGTPPTSVTLDESYDTNLTDANLYLEGIQKGVQINAESYDETSTQVTYETVLEIVPMGNDDSEKTTTKVSPNPTGAPNPDTSGSQAETTAGVRPHHHHKKLAFTTVTAYTTVYV</sequence>
<dbReference type="SUPFAM" id="SSF51445">
    <property type="entry name" value="(Trans)glycosidases"/>
    <property type="match status" value="1"/>
</dbReference>
<dbReference type="Pfam" id="PF00704">
    <property type="entry name" value="Glyco_hydro_18"/>
    <property type="match status" value="1"/>
</dbReference>
<dbReference type="GO" id="GO:0006032">
    <property type="term" value="P:chitin catabolic process"/>
    <property type="evidence" value="ECO:0007669"/>
    <property type="project" value="UniProtKB-KW"/>
</dbReference>
<keyword evidence="8" id="KW-0624">Polysaccharide degradation</keyword>
<feature type="compositionally biased region" description="Polar residues" evidence="11">
    <location>
        <begin position="425"/>
        <end position="446"/>
    </location>
</feature>
<organism evidence="14 15">
    <name type="scientific">Diutina rugosa</name>
    <name type="common">Yeast</name>
    <name type="synonym">Candida rugosa</name>
    <dbReference type="NCBI Taxonomy" id="5481"/>
    <lineage>
        <taxon>Eukaryota</taxon>
        <taxon>Fungi</taxon>
        <taxon>Dikarya</taxon>
        <taxon>Ascomycota</taxon>
        <taxon>Saccharomycotina</taxon>
        <taxon>Pichiomycetes</taxon>
        <taxon>Debaryomycetaceae</taxon>
        <taxon>Diutina</taxon>
    </lineage>
</organism>
<feature type="chain" id="PRO_5024831638" description="chitinase" evidence="12">
    <location>
        <begin position="21"/>
        <end position="472"/>
    </location>
</feature>
<dbReference type="PANTHER" id="PTHR45708">
    <property type="entry name" value="ENDOCHITINASE"/>
    <property type="match status" value="1"/>
</dbReference>
<protein>
    <recommendedName>
        <fullName evidence="2">chitinase</fullName>
        <ecNumber evidence="2">3.2.1.14</ecNumber>
    </recommendedName>
</protein>